<evidence type="ECO:0000313" key="2">
    <source>
        <dbReference type="EMBL" id="KIW67011.1"/>
    </source>
</evidence>
<dbReference type="InterPro" id="IPR000073">
    <property type="entry name" value="AB_hydrolase_1"/>
</dbReference>
<dbReference type="EMBL" id="KN846959">
    <property type="protein sequence ID" value="KIW67011.1"/>
    <property type="molecule type" value="Genomic_DNA"/>
</dbReference>
<evidence type="ECO:0000313" key="3">
    <source>
        <dbReference type="Proteomes" id="UP000054266"/>
    </source>
</evidence>
<protein>
    <recommendedName>
        <fullName evidence="1">AB hydrolase-1 domain-containing protein</fullName>
    </recommendedName>
</protein>
<dbReference type="STRING" id="5601.A0A0D2CPF1"/>
<dbReference type="HOGENOM" id="CLU_058851_1_0_1"/>
<proteinExistence type="predicted"/>
<reference evidence="2 3" key="1">
    <citation type="submission" date="2015-01" db="EMBL/GenBank/DDBJ databases">
        <title>The Genome Sequence of Capronia semiimmersa CBS27337.</title>
        <authorList>
            <consortium name="The Broad Institute Genomics Platform"/>
            <person name="Cuomo C."/>
            <person name="de Hoog S."/>
            <person name="Gorbushina A."/>
            <person name="Stielow B."/>
            <person name="Teixiera M."/>
            <person name="Abouelleil A."/>
            <person name="Chapman S.B."/>
            <person name="Priest M."/>
            <person name="Young S.K."/>
            <person name="Wortman J."/>
            <person name="Nusbaum C."/>
            <person name="Birren B."/>
        </authorList>
    </citation>
    <scope>NUCLEOTIDE SEQUENCE [LARGE SCALE GENOMIC DNA]</scope>
    <source>
        <strain evidence="2 3">CBS 27337</strain>
    </source>
</reference>
<dbReference type="InterPro" id="IPR029058">
    <property type="entry name" value="AB_hydrolase_fold"/>
</dbReference>
<organism evidence="2 3">
    <name type="scientific">Phialophora macrospora</name>
    <dbReference type="NCBI Taxonomy" id="1851006"/>
    <lineage>
        <taxon>Eukaryota</taxon>
        <taxon>Fungi</taxon>
        <taxon>Dikarya</taxon>
        <taxon>Ascomycota</taxon>
        <taxon>Pezizomycotina</taxon>
        <taxon>Eurotiomycetes</taxon>
        <taxon>Chaetothyriomycetidae</taxon>
        <taxon>Chaetothyriales</taxon>
        <taxon>Herpotrichiellaceae</taxon>
        <taxon>Phialophora</taxon>
    </lineage>
</organism>
<evidence type="ECO:0000259" key="1">
    <source>
        <dbReference type="Pfam" id="PF12697"/>
    </source>
</evidence>
<dbReference type="Gene3D" id="3.40.50.1820">
    <property type="entry name" value="alpha/beta hydrolase"/>
    <property type="match status" value="1"/>
</dbReference>
<gene>
    <name evidence="2" type="ORF">PV04_06289</name>
</gene>
<keyword evidence="3" id="KW-1185">Reference proteome</keyword>
<accession>A0A0D2CPF1</accession>
<name>A0A0D2CPF1_9EURO</name>
<dbReference type="AlphaFoldDB" id="A0A0D2CPF1"/>
<feature type="domain" description="AB hydrolase-1" evidence="1">
    <location>
        <begin position="35"/>
        <end position="286"/>
    </location>
</feature>
<sequence length="311" mass="34225">MEPFVLTLSNGALLSGLASVPDKTTTTPRYFPLMVGVHGGTYASTYFDAASDHSARTLSRQLGVPFVAFDRPGYRNSSAISQIPNDSTFFQEEGKYLHQYILPKLWEEYGRPAGATAIALMGHSLGCSPCIIAAALHSQEPDAQYPLGGMILSGRSTTSAVTKSRGEDQMAEARKAGYVQYRPGIKGIVMFGDARLGLASPKIRRISEEITHRGVVEEYEDRRFHWDNYWKDYARLVKIPLMAAIGERDALFKASFNDLRDFTGAFTNSPKVETVLIPGAPHCLELSYWGPGWYSRCFGFAIECATSGKLA</sequence>
<dbReference type="SUPFAM" id="SSF53474">
    <property type="entry name" value="alpha/beta-Hydrolases"/>
    <property type="match status" value="1"/>
</dbReference>
<dbReference type="Proteomes" id="UP000054266">
    <property type="component" value="Unassembled WGS sequence"/>
</dbReference>
<dbReference type="Pfam" id="PF12697">
    <property type="entry name" value="Abhydrolase_6"/>
    <property type="match status" value="1"/>
</dbReference>